<accession>A0ABQ5Q477</accession>
<comment type="caution">
    <text evidence="2">The sequence shown here is derived from an EMBL/GenBank/DDBJ whole genome shotgun (WGS) entry which is preliminary data.</text>
</comment>
<name>A0ABQ5Q477_9BACT</name>
<dbReference type="RefSeq" id="WP_285723427.1">
    <property type="nucleotide sequence ID" value="NZ_BSDD01000002.1"/>
</dbReference>
<dbReference type="Proteomes" id="UP001165089">
    <property type="component" value="Unassembled WGS sequence"/>
</dbReference>
<evidence type="ECO:0000313" key="2">
    <source>
        <dbReference type="EMBL" id="GLH69407.1"/>
    </source>
</evidence>
<proteinExistence type="predicted"/>
<dbReference type="InterPro" id="IPR034660">
    <property type="entry name" value="DinB/YfiT-like"/>
</dbReference>
<protein>
    <recommendedName>
        <fullName evidence="1">DinB-like domain-containing protein</fullName>
    </recommendedName>
</protein>
<organism evidence="2 3">
    <name type="scientific">Geothrix rubra</name>
    <dbReference type="NCBI Taxonomy" id="2927977"/>
    <lineage>
        <taxon>Bacteria</taxon>
        <taxon>Pseudomonadati</taxon>
        <taxon>Acidobacteriota</taxon>
        <taxon>Holophagae</taxon>
        <taxon>Holophagales</taxon>
        <taxon>Holophagaceae</taxon>
        <taxon>Geothrix</taxon>
    </lineage>
</organism>
<dbReference type="SUPFAM" id="SSF109854">
    <property type="entry name" value="DinB/YfiT-like putative metalloenzymes"/>
    <property type="match status" value="1"/>
</dbReference>
<dbReference type="InterPro" id="IPR024775">
    <property type="entry name" value="DinB-like"/>
</dbReference>
<sequence>MTPLAADLLVLFRRDLAAFEREVALFPDDEALWRTQPGVANSAGNLALHVAGNLRHFAGTVLGGTGYVRDREAEFGRRSGPRTEVAAELRAALADLEAVLPGLSDAALAAPFPVAVAGVQPPTGRFLLHLATHLAFHLGQAGYLRRALAVDGRSAGAMAIPELMES</sequence>
<reference evidence="2 3" key="1">
    <citation type="journal article" date="2023" name="Antonie Van Leeuwenhoek">
        <title>Mesoterricola silvestris gen. nov., sp. nov., Mesoterricola sediminis sp. nov., Geothrix oryzae sp. nov., Geothrix edaphica sp. nov., Geothrix rubra sp. nov., and Geothrix limicola sp. nov., six novel members of Acidobacteriota isolated from soils.</title>
        <authorList>
            <person name="Itoh H."/>
            <person name="Sugisawa Y."/>
            <person name="Mise K."/>
            <person name="Xu Z."/>
            <person name="Kuniyasu M."/>
            <person name="Ushijima N."/>
            <person name="Kawano K."/>
            <person name="Kobayashi E."/>
            <person name="Shiratori Y."/>
            <person name="Masuda Y."/>
            <person name="Senoo K."/>
        </authorList>
    </citation>
    <scope>NUCLEOTIDE SEQUENCE [LARGE SCALE GENOMIC DNA]</scope>
    <source>
        <strain evidence="2 3">Red803</strain>
    </source>
</reference>
<evidence type="ECO:0000313" key="3">
    <source>
        <dbReference type="Proteomes" id="UP001165089"/>
    </source>
</evidence>
<dbReference type="EMBL" id="BSDD01000002">
    <property type="protein sequence ID" value="GLH69407.1"/>
    <property type="molecule type" value="Genomic_DNA"/>
</dbReference>
<feature type="domain" description="DinB-like" evidence="1">
    <location>
        <begin position="12"/>
        <end position="141"/>
    </location>
</feature>
<dbReference type="Gene3D" id="1.20.120.450">
    <property type="entry name" value="dinb family like domain"/>
    <property type="match status" value="1"/>
</dbReference>
<evidence type="ECO:0000259" key="1">
    <source>
        <dbReference type="Pfam" id="PF12867"/>
    </source>
</evidence>
<dbReference type="Pfam" id="PF12867">
    <property type="entry name" value="DinB_2"/>
    <property type="match status" value="1"/>
</dbReference>
<gene>
    <name evidence="2" type="ORF">GETHPA_09400</name>
</gene>
<keyword evidence="3" id="KW-1185">Reference proteome</keyword>